<dbReference type="RefSeq" id="WP_084867383.1">
    <property type="nucleotide sequence ID" value="NZ_LNVH01000001.1"/>
</dbReference>
<reference evidence="2 3" key="1">
    <citation type="journal article" date="2016" name="PLoS ONE">
        <title>Comparative Genomics Analysis of Streptococcus tigurinus Strains Identifies Genetic Elements Specifically and Uniquely Present in Highly Virulent Strains.</title>
        <authorList>
            <person name="Diene S.M."/>
            <person name="Francois P."/>
            <person name="Zbinden A."/>
            <person name="Entenza J.M."/>
            <person name="Resch G."/>
        </authorList>
    </citation>
    <scope>NUCLEOTIDE SEQUENCE [LARGE SCALE GENOMIC DNA]</scope>
    <source>
        <strain evidence="2 3">859</strain>
    </source>
</reference>
<organism evidence="2 3">
    <name type="scientific">Streptococcus oralis subsp. tigurinus</name>
    <dbReference type="NCBI Taxonomy" id="1077464"/>
    <lineage>
        <taxon>Bacteria</taxon>
        <taxon>Bacillati</taxon>
        <taxon>Bacillota</taxon>
        <taxon>Bacilli</taxon>
        <taxon>Lactobacillales</taxon>
        <taxon>Streptococcaceae</taxon>
        <taxon>Streptococcus</taxon>
    </lineage>
</organism>
<comment type="caution">
    <text evidence="2">The sequence shown here is derived from an EMBL/GenBank/DDBJ whole genome shotgun (WGS) entry which is preliminary data.</text>
</comment>
<dbReference type="InterPro" id="IPR003959">
    <property type="entry name" value="ATPase_AAA_core"/>
</dbReference>
<feature type="domain" description="ATPase AAA-type core" evidence="1">
    <location>
        <begin position="54"/>
        <end position="314"/>
    </location>
</feature>
<accession>A0A1X0X2L7</accession>
<dbReference type="SUPFAM" id="SSF52540">
    <property type="entry name" value="P-loop containing nucleoside triphosphate hydrolases"/>
    <property type="match status" value="1"/>
</dbReference>
<dbReference type="Proteomes" id="UP000192532">
    <property type="component" value="Unassembled WGS sequence"/>
</dbReference>
<evidence type="ECO:0000259" key="1">
    <source>
        <dbReference type="Pfam" id="PF13304"/>
    </source>
</evidence>
<dbReference type="GO" id="GO:0016887">
    <property type="term" value="F:ATP hydrolysis activity"/>
    <property type="evidence" value="ECO:0007669"/>
    <property type="project" value="InterPro"/>
</dbReference>
<evidence type="ECO:0000313" key="3">
    <source>
        <dbReference type="Proteomes" id="UP000192532"/>
    </source>
</evidence>
<dbReference type="EMBL" id="LNVH01000001">
    <property type="protein sequence ID" value="ORJ33201.1"/>
    <property type="molecule type" value="Genomic_DNA"/>
</dbReference>
<dbReference type="AlphaFoldDB" id="A0A1X0X2L7"/>
<dbReference type="GO" id="GO:0005524">
    <property type="term" value="F:ATP binding"/>
    <property type="evidence" value="ECO:0007669"/>
    <property type="project" value="InterPro"/>
</dbReference>
<dbReference type="Gene3D" id="3.40.50.300">
    <property type="entry name" value="P-loop containing nucleotide triphosphate hydrolases"/>
    <property type="match status" value="1"/>
</dbReference>
<proteinExistence type="predicted"/>
<name>A0A1X0X2L7_STROR</name>
<dbReference type="PANTHER" id="PTHR43581:SF4">
    <property type="entry name" value="ATP_GTP PHOSPHATASE"/>
    <property type="match status" value="1"/>
</dbReference>
<dbReference type="InterPro" id="IPR027417">
    <property type="entry name" value="P-loop_NTPase"/>
</dbReference>
<evidence type="ECO:0000313" key="2">
    <source>
        <dbReference type="EMBL" id="ORJ33201.1"/>
    </source>
</evidence>
<dbReference type="Pfam" id="PF13304">
    <property type="entry name" value="AAA_21"/>
    <property type="match status" value="1"/>
</dbReference>
<dbReference type="PANTHER" id="PTHR43581">
    <property type="entry name" value="ATP/GTP PHOSPHATASE"/>
    <property type="match status" value="1"/>
</dbReference>
<sequence length="400" mass="46276">MMKILKTKIRGLSYFKNGEFEFDFFASKNVNFYEKESKNVSHVINKLYKLNSIALLGINASGKTTSLKLVLAMLNIFIKNKSLSEDDIPEIGNYFEDEVICENYIFNQEWIYKIESIISKDKSNSLYFKDEVLYRKKVKKTESKDKIFTNFEEPISRKDIDVTYLKQTDSIFSGVLNKKNHQLVEDSVVDLTNITDVNKIQYFANDMDISYVNFLDDSIESLIFEEDTKKFKIRFKNSKELIESNIVDLNRFLSSGTIKGIMILLNIQFILNSGGYLIIDELENHLNKSIAVQLIKLFNSNINKNSATLIFTTHYIEITDFIDRSDSIYVLKKNPLINIEKMSNIIGEKDRSDRKKSDLILSGSYGLGTAPKNSSYKMMRKSMNKSIQLLSSESHELMER</sequence>
<gene>
    <name evidence="2" type="ORF">ATE37_05505</name>
</gene>
<dbReference type="InterPro" id="IPR051396">
    <property type="entry name" value="Bact_Antivir_Def_Nuclease"/>
</dbReference>
<protein>
    <recommendedName>
        <fullName evidence="1">ATPase AAA-type core domain-containing protein</fullName>
    </recommendedName>
</protein>